<dbReference type="InterPro" id="IPR029063">
    <property type="entry name" value="SAM-dependent_MTases_sf"/>
</dbReference>
<dbReference type="Pfam" id="PF05050">
    <property type="entry name" value="Methyltransf_21"/>
    <property type="match status" value="1"/>
</dbReference>
<dbReference type="InterPro" id="IPR052514">
    <property type="entry name" value="SAM-dependent_MTase"/>
</dbReference>
<dbReference type="GO" id="GO:0008168">
    <property type="term" value="F:methyltransferase activity"/>
    <property type="evidence" value="ECO:0007669"/>
    <property type="project" value="UniProtKB-KW"/>
</dbReference>
<feature type="domain" description="Methyltransferase FkbM" evidence="1">
    <location>
        <begin position="329"/>
        <end position="489"/>
    </location>
</feature>
<dbReference type="Proteomes" id="UP001301388">
    <property type="component" value="Unassembled WGS sequence"/>
</dbReference>
<organism evidence="2 3">
    <name type="scientific">Pseudanabaena galeata UHCC 0370</name>
    <dbReference type="NCBI Taxonomy" id="3110310"/>
    <lineage>
        <taxon>Bacteria</taxon>
        <taxon>Bacillati</taxon>
        <taxon>Cyanobacteriota</taxon>
        <taxon>Cyanophyceae</taxon>
        <taxon>Pseudanabaenales</taxon>
        <taxon>Pseudanabaenaceae</taxon>
        <taxon>Pseudanabaena</taxon>
    </lineage>
</organism>
<keyword evidence="2" id="KW-0489">Methyltransferase</keyword>
<gene>
    <name evidence="2" type="ORF">VB774_12470</name>
</gene>
<evidence type="ECO:0000313" key="3">
    <source>
        <dbReference type="Proteomes" id="UP001301388"/>
    </source>
</evidence>
<proteinExistence type="predicted"/>
<keyword evidence="2" id="KW-0808">Transferase</keyword>
<dbReference type="InterPro" id="IPR006342">
    <property type="entry name" value="FkbM_mtfrase"/>
</dbReference>
<keyword evidence="3" id="KW-1185">Reference proteome</keyword>
<dbReference type="PANTHER" id="PTHR34203">
    <property type="entry name" value="METHYLTRANSFERASE, FKBM FAMILY PROTEIN"/>
    <property type="match status" value="1"/>
</dbReference>
<sequence>MQTNYQFGDCYLEYLFDNYPDTDASILSGLEEVIGNTNWDDPVSSFDWNNLAVIDLINADQEEDLQLKTSIVAEAKAKLERGFALDQNLHCASHYILIQSILGEDAGANSLTLHTVVNMPQTTEYEQNADVSLIYLPALPRGTQEFELMLKAESGYQQANMFLAEVIRRSQFIFYNSFGTRFLKLANQIFHDSSAICLMLGVTHLMANQSEGVAYLQHGRKLAPENPAILQGLYLAYRGFGDLGKAKYWMEQANDLRLKLGRENASWQWTSLLVDEAMTYVSFDEDVVMAVEPHFKSIVTSVLIAQGDWFEREIEFWRDNIQEGMTIIDVGANAGVYAFSAAKRVGANGRVLAIEPFSACVNYLNETCRVNRFDWVNVCAGAASDRNGKAKLSVGSASELNEVVADDSLVAGSFEEVDCFTLDSLLDKYDVKRVDFLKIDAEGHELQVLKGSDRLLQEFAPIILYENIAGAQGSNLPVADYLREHNYKLFRYQPYLKNLVPIEIGHDFQGSLNIIAVPQ</sequence>
<dbReference type="GO" id="GO:0032259">
    <property type="term" value="P:methylation"/>
    <property type="evidence" value="ECO:0007669"/>
    <property type="project" value="UniProtKB-KW"/>
</dbReference>
<reference evidence="2 3" key="1">
    <citation type="submission" date="2023-12" db="EMBL/GenBank/DDBJ databases">
        <title>Baltic Sea Cyanobacteria.</title>
        <authorList>
            <person name="Delbaje E."/>
            <person name="Fewer D.P."/>
            <person name="Shishido T.K."/>
        </authorList>
    </citation>
    <scope>NUCLEOTIDE SEQUENCE [LARGE SCALE GENOMIC DNA]</scope>
    <source>
        <strain evidence="2 3">UHCC 0370</strain>
    </source>
</reference>
<protein>
    <submittedName>
        <fullName evidence="2">FkbM family methyltransferase</fullName>
        <ecNumber evidence="2">2.1.1.-</ecNumber>
    </submittedName>
</protein>
<comment type="caution">
    <text evidence="2">The sequence shown here is derived from an EMBL/GenBank/DDBJ whole genome shotgun (WGS) entry which is preliminary data.</text>
</comment>
<dbReference type="EMBL" id="JAYGIE010000074">
    <property type="protein sequence ID" value="MEA5478434.1"/>
    <property type="molecule type" value="Genomic_DNA"/>
</dbReference>
<evidence type="ECO:0000313" key="2">
    <source>
        <dbReference type="EMBL" id="MEA5478434.1"/>
    </source>
</evidence>
<dbReference type="PANTHER" id="PTHR34203:SF15">
    <property type="entry name" value="SLL1173 PROTEIN"/>
    <property type="match status" value="1"/>
</dbReference>
<dbReference type="EC" id="2.1.1.-" evidence="2"/>
<name>A0ABU5TJL5_9CYAN</name>
<dbReference type="RefSeq" id="WP_323261931.1">
    <property type="nucleotide sequence ID" value="NZ_JAYGIE010000074.1"/>
</dbReference>
<dbReference type="SUPFAM" id="SSF53335">
    <property type="entry name" value="S-adenosyl-L-methionine-dependent methyltransferases"/>
    <property type="match status" value="1"/>
</dbReference>
<accession>A0ABU5TJL5</accession>
<evidence type="ECO:0000259" key="1">
    <source>
        <dbReference type="Pfam" id="PF05050"/>
    </source>
</evidence>
<dbReference type="NCBIfam" id="TIGR01444">
    <property type="entry name" value="fkbM_fam"/>
    <property type="match status" value="1"/>
</dbReference>
<dbReference type="Gene3D" id="3.40.50.150">
    <property type="entry name" value="Vaccinia Virus protein VP39"/>
    <property type="match status" value="1"/>
</dbReference>